<organism evidence="1 2">
    <name type="scientific">Meridianimaribacter flavus</name>
    <dbReference type="NCBI Taxonomy" id="571115"/>
    <lineage>
        <taxon>Bacteria</taxon>
        <taxon>Pseudomonadati</taxon>
        <taxon>Bacteroidota</taxon>
        <taxon>Flavobacteriia</taxon>
        <taxon>Flavobacteriales</taxon>
        <taxon>Flavobacteriaceae</taxon>
        <taxon>Meridianimaribacter</taxon>
    </lineage>
</organism>
<keyword evidence="2" id="KW-1185">Reference proteome</keyword>
<evidence type="ECO:0000313" key="2">
    <source>
        <dbReference type="Proteomes" id="UP000294930"/>
    </source>
</evidence>
<comment type="caution">
    <text evidence="1">The sequence shown here is derived from an EMBL/GenBank/DDBJ whole genome shotgun (WGS) entry which is preliminary data.</text>
</comment>
<dbReference type="RefSeq" id="WP_134201321.1">
    <property type="nucleotide sequence ID" value="NZ_SOQZ01000009.1"/>
</dbReference>
<sequence length="403" mass="45707">MRKIFIMTFTFLLVLIQHVLSQENDIRLYKFQKTTANGRFYGLINANGDVVAEPIFDEIGFFSEGLAYVKVREEKDVKAGYIDTSGKIVIEAKYQPSNDKSRDFYEGLASVRIDGEFGYINRKGELIIASQYAKTHPFNEGYAVVEPIFGERIIIDQSANVILDPVSVYKKNAYQISKGETVNLDERVNSGTITMYVHRYNHPTRSTLVNMNGNFLFSLKPSIIHEMSEGLIRAQSNSNGSTGYLNKKGKTVIPFDYLSGTDFNNGHAKVKDKNTKMYGIIDLNGNYVVPPEYTYISDDYYKSDYIFARKPNSNFGYIDYKGNQVIDFKYAYGGLFSEGLAVVSTPLNKNMYIDKNGKKAFELEFNISQYDNENFKGGIAKVNLNDGHSAYINKKGEVIFKFK</sequence>
<name>A0ABY2G1B0_9FLAO</name>
<gene>
    <name evidence="1" type="ORF">A8975_2866</name>
</gene>
<proteinExistence type="predicted"/>
<accession>A0ABY2G1B0</accession>
<dbReference type="Proteomes" id="UP000294930">
    <property type="component" value="Unassembled WGS sequence"/>
</dbReference>
<dbReference type="Pfam" id="PF14903">
    <property type="entry name" value="WG_beta_rep"/>
    <property type="match status" value="6"/>
</dbReference>
<dbReference type="PANTHER" id="PTHR37841:SF1">
    <property type="entry name" value="DUF3298 DOMAIN-CONTAINING PROTEIN"/>
    <property type="match status" value="1"/>
</dbReference>
<dbReference type="InterPro" id="IPR032774">
    <property type="entry name" value="WG_beta_rep"/>
</dbReference>
<protein>
    <submittedName>
        <fullName evidence="1">WG repeat protein</fullName>
    </submittedName>
</protein>
<dbReference type="EMBL" id="SOQZ01000009">
    <property type="protein sequence ID" value="TDY05776.1"/>
    <property type="molecule type" value="Genomic_DNA"/>
</dbReference>
<reference evidence="1 2" key="1">
    <citation type="submission" date="2019-03" db="EMBL/GenBank/DDBJ databases">
        <title>Genomic Encyclopedia of Type Strains, Phase III (KMG-III): the genomes of soil and plant-associated and newly described type strains.</title>
        <authorList>
            <person name="Whitman W."/>
        </authorList>
    </citation>
    <scope>NUCLEOTIDE SEQUENCE [LARGE SCALE GENOMIC DNA]</scope>
    <source>
        <strain evidence="1 2">CGMCC 1.10957</strain>
    </source>
</reference>
<evidence type="ECO:0000313" key="1">
    <source>
        <dbReference type="EMBL" id="TDY05776.1"/>
    </source>
</evidence>
<dbReference type="PANTHER" id="PTHR37841">
    <property type="entry name" value="GLR2918 PROTEIN"/>
    <property type="match status" value="1"/>
</dbReference>